<dbReference type="GO" id="GO:0016491">
    <property type="term" value="F:oxidoreductase activity"/>
    <property type="evidence" value="ECO:0007669"/>
    <property type="project" value="UniProtKB-KW"/>
</dbReference>
<keyword evidence="9" id="KW-1185">Reference proteome</keyword>
<dbReference type="RefSeq" id="XP_007832038.1">
    <property type="nucleotide sequence ID" value="XM_007833847.1"/>
</dbReference>
<evidence type="ECO:0000313" key="8">
    <source>
        <dbReference type="EMBL" id="ETS83390.1"/>
    </source>
</evidence>
<dbReference type="Proteomes" id="UP000030651">
    <property type="component" value="Unassembled WGS sequence"/>
</dbReference>
<evidence type="ECO:0000256" key="3">
    <source>
        <dbReference type="ARBA" id="ARBA00022833"/>
    </source>
</evidence>
<evidence type="ECO:0000259" key="7">
    <source>
        <dbReference type="Pfam" id="PF08240"/>
    </source>
</evidence>
<dbReference type="PANTHER" id="PTHR42813">
    <property type="entry name" value="ZINC-TYPE ALCOHOL DEHYDROGENASE-LIKE"/>
    <property type="match status" value="1"/>
</dbReference>
<dbReference type="Gene3D" id="3.40.50.720">
    <property type="entry name" value="NAD(P)-binding Rossmann-like Domain"/>
    <property type="match status" value="1"/>
</dbReference>
<evidence type="ECO:0000259" key="6">
    <source>
        <dbReference type="Pfam" id="PF00107"/>
    </source>
</evidence>
<dbReference type="PANTHER" id="PTHR42813:SF2">
    <property type="entry name" value="DEHYDROGENASE, ZINC-CONTAINING, PUTATIVE (AFU_ORTHOLOGUE AFUA_2G02810)-RELATED"/>
    <property type="match status" value="1"/>
</dbReference>
<dbReference type="STRING" id="1229662.W3XBH1"/>
<comment type="cofactor">
    <cofactor evidence="1 5">
        <name>Zn(2+)</name>
        <dbReference type="ChEBI" id="CHEBI:29105"/>
    </cofactor>
</comment>
<dbReference type="Pfam" id="PF08240">
    <property type="entry name" value="ADH_N"/>
    <property type="match status" value="1"/>
</dbReference>
<dbReference type="GeneID" id="19270279"/>
<comment type="similarity">
    <text evidence="5">Belongs to the zinc-containing alcohol dehydrogenase family.</text>
</comment>
<dbReference type="HOGENOM" id="CLU_026673_11_3_1"/>
<dbReference type="EMBL" id="KI912111">
    <property type="protein sequence ID" value="ETS83390.1"/>
    <property type="molecule type" value="Genomic_DNA"/>
</dbReference>
<dbReference type="GO" id="GO:0008270">
    <property type="term" value="F:zinc ion binding"/>
    <property type="evidence" value="ECO:0007669"/>
    <property type="project" value="InterPro"/>
</dbReference>
<dbReference type="InterPro" id="IPR013149">
    <property type="entry name" value="ADH-like_C"/>
</dbReference>
<evidence type="ECO:0000256" key="2">
    <source>
        <dbReference type="ARBA" id="ARBA00022723"/>
    </source>
</evidence>
<reference evidence="9" key="1">
    <citation type="journal article" date="2015" name="BMC Genomics">
        <title>Genomic and transcriptomic analysis of the endophytic fungus Pestalotiopsis fici reveals its lifestyle and high potential for synthesis of natural products.</title>
        <authorList>
            <person name="Wang X."/>
            <person name="Zhang X."/>
            <person name="Liu L."/>
            <person name="Xiang M."/>
            <person name="Wang W."/>
            <person name="Sun X."/>
            <person name="Che Y."/>
            <person name="Guo L."/>
            <person name="Liu G."/>
            <person name="Guo L."/>
            <person name="Wang C."/>
            <person name="Yin W.B."/>
            <person name="Stadler M."/>
            <person name="Zhang X."/>
            <person name="Liu X."/>
        </authorList>
    </citation>
    <scope>NUCLEOTIDE SEQUENCE [LARGE SCALE GENOMIC DNA]</scope>
    <source>
        <strain evidence="9">W106-1 / CGMCC3.15140</strain>
    </source>
</reference>
<name>W3XBH1_PESFW</name>
<evidence type="ECO:0000256" key="4">
    <source>
        <dbReference type="ARBA" id="ARBA00023002"/>
    </source>
</evidence>
<evidence type="ECO:0000256" key="5">
    <source>
        <dbReference type="RuleBase" id="RU361277"/>
    </source>
</evidence>
<dbReference type="InterPro" id="IPR036291">
    <property type="entry name" value="NAD(P)-bd_dom_sf"/>
</dbReference>
<keyword evidence="2 5" id="KW-0479">Metal-binding</keyword>
<accession>W3XBH1</accession>
<dbReference type="CDD" id="cd08284">
    <property type="entry name" value="FDH_like_2"/>
    <property type="match status" value="1"/>
</dbReference>
<dbReference type="PROSITE" id="PS00059">
    <property type="entry name" value="ADH_ZINC"/>
    <property type="match status" value="1"/>
</dbReference>
<keyword evidence="3 5" id="KW-0862">Zinc</keyword>
<sequence>MALPTTMNAVVFEGPVQDEQDIIVKVHSTALCGSELHVFRGHQKSDAGFIMGHEFTGEVVELGKGVKSVQIGDKVVTPFTISCGDCFFCNIGATCRCEKSQCFGTENLDGGQADFVRVPCADGTVFKAPSEIDDNALILMGDIFPTGFFGTKNAFAGLGSQKPSEATAVVVGCGPVGLCAIVAAMEYKPKHLFAIDSVESRLELAKSLGAEPLNFAKDKEGMLARIKEVTDGRGADVVIEVVGLSPALRTAFDILRPFGFLSSIGVHNAEIPWDGDDAYTKNIRVQMGRCPVRAVFPEALKVLAKNQDKFGFMFDKIMPLRDAAEGYDLFNNMKVQKVIFKPN</sequence>
<evidence type="ECO:0000256" key="1">
    <source>
        <dbReference type="ARBA" id="ARBA00001947"/>
    </source>
</evidence>
<dbReference type="InterPro" id="IPR002328">
    <property type="entry name" value="ADH_Zn_CS"/>
</dbReference>
<dbReference type="InterPro" id="IPR013154">
    <property type="entry name" value="ADH-like_N"/>
</dbReference>
<evidence type="ECO:0000313" key="9">
    <source>
        <dbReference type="Proteomes" id="UP000030651"/>
    </source>
</evidence>
<dbReference type="eggNOG" id="KOG0024">
    <property type="taxonomic scope" value="Eukaryota"/>
</dbReference>
<dbReference type="OMA" id="DLHPYHS"/>
<keyword evidence="4" id="KW-0560">Oxidoreductase</keyword>
<protein>
    <recommendedName>
        <fullName evidence="10">Enoyl reductase (ER) domain-containing protein</fullName>
    </recommendedName>
</protein>
<dbReference type="Pfam" id="PF00107">
    <property type="entry name" value="ADH_zinc_N"/>
    <property type="match status" value="1"/>
</dbReference>
<dbReference type="SUPFAM" id="SSF51735">
    <property type="entry name" value="NAD(P)-binding Rossmann-fold domains"/>
    <property type="match status" value="1"/>
</dbReference>
<dbReference type="OrthoDB" id="442947at2759"/>
<dbReference type="AlphaFoldDB" id="W3XBH1"/>
<proteinExistence type="inferred from homology"/>
<evidence type="ECO:0008006" key="10">
    <source>
        <dbReference type="Google" id="ProtNLM"/>
    </source>
</evidence>
<dbReference type="KEGG" id="pfy:PFICI_05266"/>
<dbReference type="InterPro" id="IPR011032">
    <property type="entry name" value="GroES-like_sf"/>
</dbReference>
<feature type="domain" description="Alcohol dehydrogenase-like C-terminal" evidence="6">
    <location>
        <begin position="175"/>
        <end position="304"/>
    </location>
</feature>
<dbReference type="InParanoid" id="W3XBH1"/>
<gene>
    <name evidence="8" type="ORF">PFICI_05266</name>
</gene>
<dbReference type="SUPFAM" id="SSF50129">
    <property type="entry name" value="GroES-like"/>
    <property type="match status" value="1"/>
</dbReference>
<dbReference type="Gene3D" id="3.90.180.10">
    <property type="entry name" value="Medium-chain alcohol dehydrogenases, catalytic domain"/>
    <property type="match status" value="1"/>
</dbReference>
<organism evidence="8 9">
    <name type="scientific">Pestalotiopsis fici (strain W106-1 / CGMCC3.15140)</name>
    <dbReference type="NCBI Taxonomy" id="1229662"/>
    <lineage>
        <taxon>Eukaryota</taxon>
        <taxon>Fungi</taxon>
        <taxon>Dikarya</taxon>
        <taxon>Ascomycota</taxon>
        <taxon>Pezizomycotina</taxon>
        <taxon>Sordariomycetes</taxon>
        <taxon>Xylariomycetidae</taxon>
        <taxon>Amphisphaeriales</taxon>
        <taxon>Sporocadaceae</taxon>
        <taxon>Pestalotiopsis</taxon>
    </lineage>
</organism>
<feature type="domain" description="Alcohol dehydrogenase-like N-terminal" evidence="7">
    <location>
        <begin position="19"/>
        <end position="127"/>
    </location>
</feature>